<keyword evidence="2" id="KW-1185">Reference proteome</keyword>
<evidence type="ECO:0000313" key="2">
    <source>
        <dbReference type="Proteomes" id="UP000606786"/>
    </source>
</evidence>
<accession>A0A811U078</accession>
<dbReference type="Proteomes" id="UP000606786">
    <property type="component" value="Unassembled WGS sequence"/>
</dbReference>
<proteinExistence type="predicted"/>
<organism evidence="1 2">
    <name type="scientific">Ceratitis capitata</name>
    <name type="common">Mediterranean fruit fly</name>
    <name type="synonym">Tephritis capitata</name>
    <dbReference type="NCBI Taxonomy" id="7213"/>
    <lineage>
        <taxon>Eukaryota</taxon>
        <taxon>Metazoa</taxon>
        <taxon>Ecdysozoa</taxon>
        <taxon>Arthropoda</taxon>
        <taxon>Hexapoda</taxon>
        <taxon>Insecta</taxon>
        <taxon>Pterygota</taxon>
        <taxon>Neoptera</taxon>
        <taxon>Endopterygota</taxon>
        <taxon>Diptera</taxon>
        <taxon>Brachycera</taxon>
        <taxon>Muscomorpha</taxon>
        <taxon>Tephritoidea</taxon>
        <taxon>Tephritidae</taxon>
        <taxon>Ceratitis</taxon>
        <taxon>Ceratitis</taxon>
    </lineage>
</organism>
<name>A0A811U078_CERCA</name>
<reference evidence="1" key="1">
    <citation type="submission" date="2020-11" db="EMBL/GenBank/DDBJ databases">
        <authorList>
            <person name="Whitehead M."/>
        </authorList>
    </citation>
    <scope>NUCLEOTIDE SEQUENCE</scope>
    <source>
        <strain evidence="1">EGII</strain>
    </source>
</reference>
<protein>
    <submittedName>
        <fullName evidence="1">(Mediterranean fruit fly) hypothetical protein</fullName>
    </submittedName>
</protein>
<dbReference type="AlphaFoldDB" id="A0A811U078"/>
<sequence>MSLKYATFELSNGSSVTAMAILIHKVWVVRLTLICVEKISENGCEMATHGQSVWLSDQLDFTSLILQAFMQNA</sequence>
<comment type="caution">
    <text evidence="1">The sequence shown here is derived from an EMBL/GenBank/DDBJ whole genome shotgun (WGS) entry which is preliminary data.</text>
</comment>
<gene>
    <name evidence="1" type="ORF">CCAP1982_LOCUS421</name>
</gene>
<dbReference type="EMBL" id="CAJHJT010000001">
    <property type="protein sequence ID" value="CAD6991497.1"/>
    <property type="molecule type" value="Genomic_DNA"/>
</dbReference>
<feature type="non-terminal residue" evidence="1">
    <location>
        <position position="73"/>
    </location>
</feature>
<evidence type="ECO:0000313" key="1">
    <source>
        <dbReference type="EMBL" id="CAD6991497.1"/>
    </source>
</evidence>